<dbReference type="GO" id="GO:0003676">
    <property type="term" value="F:nucleic acid binding"/>
    <property type="evidence" value="ECO:0007669"/>
    <property type="project" value="InterPro"/>
</dbReference>
<feature type="domain" description="RNase H type-1" evidence="1">
    <location>
        <begin position="37"/>
        <end position="167"/>
    </location>
</feature>
<dbReference type="EMBL" id="DF973787">
    <property type="protein sequence ID" value="GAU39987.1"/>
    <property type="molecule type" value="Genomic_DNA"/>
</dbReference>
<organism evidence="2 3">
    <name type="scientific">Trifolium subterraneum</name>
    <name type="common">Subterranean clover</name>
    <dbReference type="NCBI Taxonomy" id="3900"/>
    <lineage>
        <taxon>Eukaryota</taxon>
        <taxon>Viridiplantae</taxon>
        <taxon>Streptophyta</taxon>
        <taxon>Embryophyta</taxon>
        <taxon>Tracheophyta</taxon>
        <taxon>Spermatophyta</taxon>
        <taxon>Magnoliopsida</taxon>
        <taxon>eudicotyledons</taxon>
        <taxon>Gunneridae</taxon>
        <taxon>Pentapetalae</taxon>
        <taxon>rosids</taxon>
        <taxon>fabids</taxon>
        <taxon>Fabales</taxon>
        <taxon>Fabaceae</taxon>
        <taxon>Papilionoideae</taxon>
        <taxon>50 kb inversion clade</taxon>
        <taxon>NPAAA clade</taxon>
        <taxon>Hologalegina</taxon>
        <taxon>IRL clade</taxon>
        <taxon>Trifolieae</taxon>
        <taxon>Trifolium</taxon>
    </lineage>
</organism>
<accession>A0A2Z6PAK3</accession>
<dbReference type="PANTHER" id="PTHR47723">
    <property type="entry name" value="OS05G0353850 PROTEIN"/>
    <property type="match status" value="1"/>
</dbReference>
<proteinExistence type="predicted"/>
<dbReference type="InterPro" id="IPR002156">
    <property type="entry name" value="RNaseH_domain"/>
</dbReference>
<reference evidence="3" key="1">
    <citation type="journal article" date="2017" name="Front. Plant Sci.">
        <title>Climate Clever Clovers: New Paradigm to Reduce the Environmental Footprint of Ruminants by Breeding Low Methanogenic Forages Utilizing Haplotype Variation.</title>
        <authorList>
            <person name="Kaur P."/>
            <person name="Appels R."/>
            <person name="Bayer P.E."/>
            <person name="Keeble-Gagnere G."/>
            <person name="Wang J."/>
            <person name="Hirakawa H."/>
            <person name="Shirasawa K."/>
            <person name="Vercoe P."/>
            <person name="Stefanova K."/>
            <person name="Durmic Z."/>
            <person name="Nichols P."/>
            <person name="Revell C."/>
            <person name="Isobe S.N."/>
            <person name="Edwards D."/>
            <person name="Erskine W."/>
        </authorList>
    </citation>
    <scope>NUCLEOTIDE SEQUENCE [LARGE SCALE GENOMIC DNA]</scope>
    <source>
        <strain evidence="3">cv. Daliak</strain>
    </source>
</reference>
<dbReference type="InterPro" id="IPR053151">
    <property type="entry name" value="RNase_H-like"/>
</dbReference>
<dbReference type="AlphaFoldDB" id="A0A2Z6PAK3"/>
<protein>
    <recommendedName>
        <fullName evidence="1">RNase H type-1 domain-containing protein</fullName>
    </recommendedName>
</protein>
<dbReference type="SUPFAM" id="SSF53098">
    <property type="entry name" value="Ribonuclease H-like"/>
    <property type="match status" value="1"/>
</dbReference>
<evidence type="ECO:0000259" key="1">
    <source>
        <dbReference type="PROSITE" id="PS50879"/>
    </source>
</evidence>
<evidence type="ECO:0000313" key="2">
    <source>
        <dbReference type="EMBL" id="GAU39987.1"/>
    </source>
</evidence>
<name>A0A2Z6PAK3_TRISU</name>
<dbReference type="Proteomes" id="UP000242715">
    <property type="component" value="Unassembled WGS sequence"/>
</dbReference>
<dbReference type="GO" id="GO:0004523">
    <property type="term" value="F:RNA-DNA hybrid ribonuclease activity"/>
    <property type="evidence" value="ECO:0007669"/>
    <property type="project" value="InterPro"/>
</dbReference>
<dbReference type="PROSITE" id="PS50879">
    <property type="entry name" value="RNASE_H_1"/>
    <property type="match status" value="1"/>
</dbReference>
<dbReference type="Gene3D" id="3.30.420.10">
    <property type="entry name" value="Ribonuclease H-like superfamily/Ribonuclease H"/>
    <property type="match status" value="1"/>
</dbReference>
<dbReference type="InterPro" id="IPR012337">
    <property type="entry name" value="RNaseH-like_sf"/>
</dbReference>
<dbReference type="PANTHER" id="PTHR47723:SF19">
    <property type="entry name" value="POLYNUCLEOTIDYL TRANSFERASE, RIBONUCLEASE H-LIKE SUPERFAMILY PROTEIN"/>
    <property type="match status" value="1"/>
</dbReference>
<dbReference type="InterPro" id="IPR044730">
    <property type="entry name" value="RNase_H-like_dom_plant"/>
</dbReference>
<sequence length="192" mass="20784">MGKIYSLLHFCEAMFTPPHSSVATTAKPRLVTWTKPVEGTVCLNVDGSLLGATNTASYGGLIRDSNRVILSGFYGTTSVQSILFAELMAVLHGLQICWESGFRRITCFSDSLQTVNLIRDGVSTHHRSSNEVFIIHQLLANDWEVVIDHTFREGNACADVLAKMGAASDSPLVKISTPPCDLSMPLLADAQG</sequence>
<keyword evidence="3" id="KW-1185">Reference proteome</keyword>
<dbReference type="InterPro" id="IPR036397">
    <property type="entry name" value="RNaseH_sf"/>
</dbReference>
<dbReference type="Pfam" id="PF13456">
    <property type="entry name" value="RVT_3"/>
    <property type="match status" value="1"/>
</dbReference>
<dbReference type="OrthoDB" id="832234at2759"/>
<evidence type="ECO:0000313" key="3">
    <source>
        <dbReference type="Proteomes" id="UP000242715"/>
    </source>
</evidence>
<gene>
    <name evidence="2" type="ORF">TSUD_211080</name>
</gene>
<dbReference type="CDD" id="cd06222">
    <property type="entry name" value="RNase_H_like"/>
    <property type="match status" value="1"/>
</dbReference>